<reference evidence="2" key="1">
    <citation type="submission" date="2022-08" db="EMBL/GenBank/DDBJ databases">
        <title>Genome analysis of Corynebacteriales strain.</title>
        <authorList>
            <person name="Lee S.D."/>
        </authorList>
    </citation>
    <scope>NUCLEOTIDE SEQUENCE</scope>
    <source>
        <strain evidence="2">D3-21</strain>
    </source>
</reference>
<accession>A0A9X4RFN6</accession>
<gene>
    <name evidence="2" type="ORF">NVS88_22040</name>
</gene>
<dbReference type="SUPFAM" id="SSF48619">
    <property type="entry name" value="Phospholipase A2, PLA2"/>
    <property type="match status" value="1"/>
</dbReference>
<dbReference type="GO" id="GO:0004623">
    <property type="term" value="F:phospholipase A2 activity"/>
    <property type="evidence" value="ECO:0007669"/>
    <property type="project" value="InterPro"/>
</dbReference>
<dbReference type="GO" id="GO:0006644">
    <property type="term" value="P:phospholipid metabolic process"/>
    <property type="evidence" value="ECO:0007669"/>
    <property type="project" value="InterPro"/>
</dbReference>
<protein>
    <recommendedName>
        <fullName evidence="4">Phospholipase</fullName>
    </recommendedName>
</protein>
<organism evidence="2 3">
    <name type="scientific">Speluncibacter jeojiensis</name>
    <dbReference type="NCBI Taxonomy" id="2710754"/>
    <lineage>
        <taxon>Bacteria</taxon>
        <taxon>Bacillati</taxon>
        <taxon>Actinomycetota</taxon>
        <taxon>Actinomycetes</taxon>
        <taxon>Mycobacteriales</taxon>
        <taxon>Speluncibacteraceae</taxon>
        <taxon>Speluncibacter</taxon>
    </lineage>
</organism>
<evidence type="ECO:0000313" key="3">
    <source>
        <dbReference type="Proteomes" id="UP001152755"/>
    </source>
</evidence>
<dbReference type="RefSeq" id="WP_277835781.1">
    <property type="nucleotide sequence ID" value="NZ_JAAIVF010000010.1"/>
</dbReference>
<dbReference type="EMBL" id="JANRHA010000033">
    <property type="protein sequence ID" value="MDG3017240.1"/>
    <property type="molecule type" value="Genomic_DNA"/>
</dbReference>
<keyword evidence="1" id="KW-0812">Transmembrane</keyword>
<sequence length="236" mass="24476">MTATRTDRSPTPRRRARAALSAAAVVVTATVGAGFGTALLAPAAAALITPTSTTDSDTAAAQAITALIGARAADPEIVPAGFAAEAGYRPVVRGGLLVNPDGGCSSPIALPSSFDIPCKAHDLGYDLLRYARRHGGALGPWARQGLDSRLDQRMHAACTVQQTDDARTGCYAMANLAGTAVDMNSWRQGYGNPVHERLGWYGVAGVGAGLATLAWYSRRRRPEGAYRDLATSAVPA</sequence>
<evidence type="ECO:0008006" key="4">
    <source>
        <dbReference type="Google" id="ProtNLM"/>
    </source>
</evidence>
<feature type="transmembrane region" description="Helical" evidence="1">
    <location>
        <begin position="198"/>
        <end position="217"/>
    </location>
</feature>
<comment type="caution">
    <text evidence="2">The sequence shown here is derived from an EMBL/GenBank/DDBJ whole genome shotgun (WGS) entry which is preliminary data.</text>
</comment>
<proteinExistence type="predicted"/>
<dbReference type="GO" id="GO:0050482">
    <property type="term" value="P:arachidonate secretion"/>
    <property type="evidence" value="ECO:0007669"/>
    <property type="project" value="InterPro"/>
</dbReference>
<keyword evidence="1" id="KW-1133">Transmembrane helix</keyword>
<evidence type="ECO:0000313" key="2">
    <source>
        <dbReference type="EMBL" id="MDG3017240.1"/>
    </source>
</evidence>
<evidence type="ECO:0000256" key="1">
    <source>
        <dbReference type="SAM" id="Phobius"/>
    </source>
</evidence>
<keyword evidence="1" id="KW-0472">Membrane</keyword>
<dbReference type="Gene3D" id="1.20.90.10">
    <property type="entry name" value="Phospholipase A2 domain"/>
    <property type="match status" value="1"/>
</dbReference>
<dbReference type="AlphaFoldDB" id="A0A9X4RFN6"/>
<dbReference type="Proteomes" id="UP001152755">
    <property type="component" value="Unassembled WGS sequence"/>
</dbReference>
<dbReference type="InterPro" id="IPR036444">
    <property type="entry name" value="PLipase_A2_dom_sf"/>
</dbReference>
<keyword evidence="3" id="KW-1185">Reference proteome</keyword>
<name>A0A9X4RFN6_9ACTN</name>